<feature type="region of interest" description="Disordered" evidence="10">
    <location>
        <begin position="312"/>
        <end position="364"/>
    </location>
</feature>
<dbReference type="FunFam" id="1.10.510.10:FF:000182">
    <property type="entry name" value="MAP kinase kinase kinase mkh1"/>
    <property type="match status" value="1"/>
</dbReference>
<feature type="compositionally biased region" description="Low complexity" evidence="10">
    <location>
        <begin position="82"/>
        <end position="91"/>
    </location>
</feature>
<evidence type="ECO:0000256" key="10">
    <source>
        <dbReference type="SAM" id="MobiDB-lite"/>
    </source>
</evidence>
<dbReference type="InterPro" id="IPR050538">
    <property type="entry name" value="MAP_kinase_kinase_kinase"/>
</dbReference>
<feature type="compositionally biased region" description="Basic and acidic residues" evidence="10">
    <location>
        <begin position="778"/>
        <end position="808"/>
    </location>
</feature>
<dbReference type="EMBL" id="WNWQ01000150">
    <property type="protein sequence ID" value="KAE9976608.1"/>
    <property type="molecule type" value="Genomic_DNA"/>
</dbReference>
<reference evidence="13 14" key="1">
    <citation type="submission" date="2018-12" db="EMBL/GenBank/DDBJ databases">
        <title>Venturia inaequalis Genome Resource.</title>
        <authorList>
            <person name="Lichtner F.J."/>
        </authorList>
    </citation>
    <scope>NUCLEOTIDE SEQUENCE [LARGE SCALE GENOMIC DNA]</scope>
    <source>
        <strain evidence="13 14">120213</strain>
        <strain evidence="12">Bline_iso_100314</strain>
    </source>
</reference>
<feature type="region of interest" description="Disordered" evidence="10">
    <location>
        <begin position="1144"/>
        <end position="1179"/>
    </location>
</feature>
<feature type="region of interest" description="Disordered" evidence="10">
    <location>
        <begin position="680"/>
        <end position="726"/>
    </location>
</feature>
<feature type="compositionally biased region" description="Polar residues" evidence="10">
    <location>
        <begin position="868"/>
        <end position="899"/>
    </location>
</feature>
<feature type="compositionally biased region" description="Polar residues" evidence="10">
    <location>
        <begin position="469"/>
        <end position="479"/>
    </location>
</feature>
<dbReference type="EC" id="2.7.11.24" evidence="2"/>
<evidence type="ECO:0000256" key="3">
    <source>
        <dbReference type="ARBA" id="ARBA00022679"/>
    </source>
</evidence>
<feature type="compositionally biased region" description="Polar residues" evidence="10">
    <location>
        <begin position="1167"/>
        <end position="1178"/>
    </location>
</feature>
<dbReference type="SMART" id="SM00220">
    <property type="entry name" value="S_TKc"/>
    <property type="match status" value="1"/>
</dbReference>
<comment type="similarity">
    <text evidence="1">Belongs to the protein kinase superfamily. STE Ser/Thr protein kinase family. MAP kinase kinase kinase subfamily.</text>
</comment>
<feature type="compositionally biased region" description="Polar residues" evidence="10">
    <location>
        <begin position="1059"/>
        <end position="1073"/>
    </location>
</feature>
<dbReference type="CDD" id="cd06629">
    <property type="entry name" value="STKc_Bck1_like"/>
    <property type="match status" value="1"/>
</dbReference>
<dbReference type="InterPro" id="IPR011009">
    <property type="entry name" value="Kinase-like_dom_sf"/>
</dbReference>
<name>A0A8H3Z3T7_VENIN</name>
<evidence type="ECO:0000256" key="8">
    <source>
        <dbReference type="ARBA" id="ARBA00048130"/>
    </source>
</evidence>
<comment type="catalytic activity">
    <reaction evidence="8">
        <text>L-seryl-[protein] + ATP = O-phospho-L-seryl-[protein] + ADP + H(+)</text>
        <dbReference type="Rhea" id="RHEA:17989"/>
        <dbReference type="Rhea" id="RHEA-COMP:9863"/>
        <dbReference type="Rhea" id="RHEA-COMP:11604"/>
        <dbReference type="ChEBI" id="CHEBI:15378"/>
        <dbReference type="ChEBI" id="CHEBI:29999"/>
        <dbReference type="ChEBI" id="CHEBI:30616"/>
        <dbReference type="ChEBI" id="CHEBI:83421"/>
        <dbReference type="ChEBI" id="CHEBI:456216"/>
        <dbReference type="EC" id="2.7.11.24"/>
    </reaction>
    <physiologicalReaction direction="left-to-right" evidence="8">
        <dbReference type="Rhea" id="RHEA:17990"/>
    </physiologicalReaction>
</comment>
<evidence type="ECO:0000313" key="12">
    <source>
        <dbReference type="EMBL" id="KAE9976608.1"/>
    </source>
</evidence>
<dbReference type="SUPFAM" id="SSF56112">
    <property type="entry name" value="Protein kinase-like (PK-like)"/>
    <property type="match status" value="1"/>
</dbReference>
<comment type="caution">
    <text evidence="13">The sequence shown here is derived from an EMBL/GenBank/DDBJ whole genome shotgun (WGS) entry which is preliminary data.</text>
</comment>
<feature type="region of interest" description="Disordered" evidence="10">
    <location>
        <begin position="757"/>
        <end position="899"/>
    </location>
</feature>
<dbReference type="FunFam" id="3.30.200.20:FF:000387">
    <property type="entry name" value="Serine/threonine-protein kinase STE11"/>
    <property type="match status" value="1"/>
</dbReference>
<feature type="compositionally biased region" description="Polar residues" evidence="10">
    <location>
        <begin position="962"/>
        <end position="982"/>
    </location>
</feature>
<dbReference type="PANTHER" id="PTHR48016:SF48">
    <property type="entry name" value="SERINE_THREONINE-PROTEIN KINASE BCK1_SLK1_SSP31"/>
    <property type="match status" value="1"/>
</dbReference>
<accession>A0A8H3Z3T7</accession>
<feature type="compositionally biased region" description="Pro residues" evidence="10">
    <location>
        <begin position="31"/>
        <end position="53"/>
    </location>
</feature>
<dbReference type="GO" id="GO:0000196">
    <property type="term" value="P:cell integrity MAPK cascade"/>
    <property type="evidence" value="ECO:0007669"/>
    <property type="project" value="UniProtKB-ARBA"/>
</dbReference>
<evidence type="ECO:0000256" key="7">
    <source>
        <dbReference type="ARBA" id="ARBA00047919"/>
    </source>
</evidence>
<feature type="compositionally biased region" description="Acidic residues" evidence="10">
    <location>
        <begin position="1030"/>
        <end position="1042"/>
    </location>
</feature>
<feature type="compositionally biased region" description="Basic and acidic residues" evidence="10">
    <location>
        <begin position="840"/>
        <end position="851"/>
    </location>
</feature>
<dbReference type="Proteomes" id="UP000447873">
    <property type="component" value="Unassembled WGS sequence"/>
</dbReference>
<organism evidence="13 14">
    <name type="scientific">Venturia inaequalis</name>
    <name type="common">Apple scab fungus</name>
    <dbReference type="NCBI Taxonomy" id="5025"/>
    <lineage>
        <taxon>Eukaryota</taxon>
        <taxon>Fungi</taxon>
        <taxon>Dikarya</taxon>
        <taxon>Ascomycota</taxon>
        <taxon>Pezizomycotina</taxon>
        <taxon>Dothideomycetes</taxon>
        <taxon>Pleosporomycetidae</taxon>
        <taxon>Venturiales</taxon>
        <taxon>Venturiaceae</taxon>
        <taxon>Venturia</taxon>
    </lineage>
</organism>
<keyword evidence="3" id="KW-0808">Transferase</keyword>
<feature type="region of interest" description="Disordered" evidence="10">
    <location>
        <begin position="176"/>
        <end position="220"/>
    </location>
</feature>
<feature type="region of interest" description="Disordered" evidence="10">
    <location>
        <begin position="1"/>
        <end position="135"/>
    </location>
</feature>
<dbReference type="Gene3D" id="1.10.510.10">
    <property type="entry name" value="Transferase(Phosphotransferase) domain 1"/>
    <property type="match status" value="1"/>
</dbReference>
<evidence type="ECO:0000256" key="9">
    <source>
        <dbReference type="PROSITE-ProRule" id="PRU10141"/>
    </source>
</evidence>
<evidence type="ECO:0000256" key="6">
    <source>
        <dbReference type="ARBA" id="ARBA00022840"/>
    </source>
</evidence>
<feature type="compositionally biased region" description="Polar residues" evidence="10">
    <location>
        <begin position="819"/>
        <end position="831"/>
    </location>
</feature>
<feature type="compositionally biased region" description="Polar residues" evidence="10">
    <location>
        <begin position="757"/>
        <end position="771"/>
    </location>
</feature>
<feature type="compositionally biased region" description="Low complexity" evidence="10">
    <location>
        <begin position="350"/>
        <end position="362"/>
    </location>
</feature>
<dbReference type="InterPro" id="IPR000719">
    <property type="entry name" value="Prot_kinase_dom"/>
</dbReference>
<feature type="region of interest" description="Disordered" evidence="10">
    <location>
        <begin position="381"/>
        <end position="535"/>
    </location>
</feature>
<sequence>MHTPYRPGQGLPPPPPPQQNGHLPSSLGMSLPPPPPRQHQLMIPPPPSNPPSAHPTYWNRQASYPPPPNTSGPAPYNPGAYQQQQQQQVQQPHSESLVSATYIPGSDGWGPGVGIPPLYPLPKQQDSYDSGYGTGTSTYNSSLMREVQVATPIEDGRWTGNNTYSTMHRAPSRNIQANYGYSSPAPPANYQHPQHPSPRQKQADPQFTRPPTSPSDPGLQWPLEKVMLWLEQEGFSKDWQETFEALNLHGGQFLDIGRGHGTKGNVAMMHSVIFPQLAALQGGNWDQVKERDEGKRLRRLVRKIVETGAAGVTVLSHRREPSNPVSARAEGTLEGSPSLVAHTPTTAGTDADSPSSASWADSLGQFNDKGRHDWTKNALRNLEGQGQKHSRNTSREYLSDAGRDSARHTSPHRSPGPQPVKPAPSSSLPRDQGRYYQHQSHYREPSTDSQGRPRNRLESARPPPLDTVGRSSSNDTPSSAKEHKGSIFSRLRKGKREEGRSPDEESPTSELDYRRSQPYLKSGLNTSEVSLGRERSRRSLVFDEERTANRTGSNLANRKFAMVTYDGRTYTMVDLTGVGTPADVRQTILDNLDAPQSANIGLHLTALGQIEHEEALSDDLLMFARKNMGDNQGTLKIWANIPSDALPSGSGISASKTQHSRMSVTGKPLSDAWMARLKAESQMDSPRSGEPTLVMDNDNALTKNNSPVEYRAPRPDRTSEITNEHTLAERERILSQAADRLRKENELKQRTYLEARTAQQQYNRNSDTSPSIIGGGVDFDKGRPSPYADHKQPFESRHNSQKSRDLAPHRLPPPLPLKDSNTLIKVNSLSKKISGHRPRRSDGDEYKRRSNESSIPENGEYGDDERPGSSSRPRTMHSADSGSGRNSPGRSLHSPGQLTTRKGHIAFTIADYDLGAEHDDLYSNGNGTNISTGSNGKPTLTLITNPMLDRLKQQGKMHSPVVSPSMTQSTENTNLSRMSSRRSYGPTFDFKEAPVQWKTTAAPVDDGSDDSDSDDSLFAVKLRPSKATEEDSTAGAEEDDDGSTLGAANKPSRKPSVRFQPTPTSASTDGGTESDQRDVRNGSVTARTPQSAEDRESKFLRRQSFASDIWANRPPAEGIVDHLDEFFPNINLDQPVLEGDLASPTSPVDNGVSLGKGPEDYGHMSSLDENGTLGSDASTLKRGDTVTSIAQRNFRKSTGGGLGRTRSIREVVQSAYQHPPVPVVPSSSFAGAAPTRVNTLRQSASGAIVRRKSTKMFGAKIEQVKPAHRGSRLIQLETIPQDSAFSGLGPTPQRQATFKWMKGQLIGKGTFGRVYLGMNMTTGELIAVKQVEVNAKAAGQDKERIKEMVRSLDIEIDTMQHLDHPNIVSYLGCERKEYSISIFLEYISGGSIGSCLRKHGKFEESVVSSLTRQTLAGLAYLHNEGILHRDLKADNILLDIDGTSKISDFGISKKSNNIYGNDASNSMQGSVFWMAPEVIRSQGQGYSAKVDIWSLGCVVLEMFAGRRPWSKEEAVGAIYKLGSLNQAPPIPEEVSGSIGPAALSFMLDCFTIDPADRPTAARLLDHPFAFVNPRYNFLDTELYAKIQPIVKG</sequence>
<keyword evidence="6 9" id="KW-0067">ATP-binding</keyword>
<evidence type="ECO:0000313" key="13">
    <source>
        <dbReference type="EMBL" id="KAE9984835.1"/>
    </source>
</evidence>
<keyword evidence="5" id="KW-0418">Kinase</keyword>
<dbReference type="Pfam" id="PF00069">
    <property type="entry name" value="Pkinase"/>
    <property type="match status" value="1"/>
</dbReference>
<dbReference type="InterPro" id="IPR017441">
    <property type="entry name" value="Protein_kinase_ATP_BS"/>
</dbReference>
<keyword evidence="4 9" id="KW-0547">Nucleotide-binding</keyword>
<dbReference type="GO" id="GO:0004707">
    <property type="term" value="F:MAP kinase activity"/>
    <property type="evidence" value="ECO:0007669"/>
    <property type="project" value="UniProtKB-EC"/>
</dbReference>
<evidence type="ECO:0000256" key="4">
    <source>
        <dbReference type="ARBA" id="ARBA00022741"/>
    </source>
</evidence>
<dbReference type="EMBL" id="WNWS01000046">
    <property type="protein sequence ID" value="KAE9984835.1"/>
    <property type="molecule type" value="Genomic_DNA"/>
</dbReference>
<feature type="compositionally biased region" description="Polar residues" evidence="10">
    <location>
        <begin position="191"/>
        <end position="205"/>
    </location>
</feature>
<evidence type="ECO:0000256" key="5">
    <source>
        <dbReference type="ARBA" id="ARBA00022777"/>
    </source>
</evidence>
<gene>
    <name evidence="12" type="ORF">BLS_001996</name>
    <name evidence="13" type="ORF">EG328_008237</name>
</gene>
<proteinExistence type="inferred from homology"/>
<evidence type="ECO:0000256" key="1">
    <source>
        <dbReference type="ARBA" id="ARBA00006529"/>
    </source>
</evidence>
<dbReference type="InterPro" id="IPR008271">
    <property type="entry name" value="Ser/Thr_kinase_AS"/>
</dbReference>
<feature type="compositionally biased region" description="Acidic residues" evidence="10">
    <location>
        <begin position="1006"/>
        <end position="1015"/>
    </location>
</feature>
<evidence type="ECO:0000259" key="11">
    <source>
        <dbReference type="PROSITE" id="PS50011"/>
    </source>
</evidence>
<protein>
    <recommendedName>
        <fullName evidence="2">mitogen-activated protein kinase</fullName>
        <ecNumber evidence="2">2.7.11.24</ecNumber>
    </recommendedName>
</protein>
<dbReference type="GO" id="GO:0004709">
    <property type="term" value="F:MAP kinase kinase kinase activity"/>
    <property type="evidence" value="ECO:0007669"/>
    <property type="project" value="UniProtKB-ARBA"/>
</dbReference>
<feature type="compositionally biased region" description="Basic and acidic residues" evidence="10">
    <location>
        <begin position="393"/>
        <end position="407"/>
    </location>
</feature>
<dbReference type="PROSITE" id="PS00107">
    <property type="entry name" value="PROTEIN_KINASE_ATP"/>
    <property type="match status" value="1"/>
</dbReference>
<feature type="region of interest" description="Disordered" evidence="10">
    <location>
        <begin position="959"/>
        <end position="989"/>
    </location>
</feature>
<feature type="domain" description="Protein kinase" evidence="11">
    <location>
        <begin position="1300"/>
        <end position="1569"/>
    </location>
</feature>
<dbReference type="PROSITE" id="PS00108">
    <property type="entry name" value="PROTEIN_KINASE_ST"/>
    <property type="match status" value="1"/>
</dbReference>
<evidence type="ECO:0000256" key="2">
    <source>
        <dbReference type="ARBA" id="ARBA00012411"/>
    </source>
</evidence>
<dbReference type="PROSITE" id="PS50011">
    <property type="entry name" value="PROTEIN_KINASE_DOM"/>
    <property type="match status" value="1"/>
</dbReference>
<evidence type="ECO:0000313" key="14">
    <source>
        <dbReference type="Proteomes" id="UP000447873"/>
    </source>
</evidence>
<dbReference type="PANTHER" id="PTHR48016">
    <property type="entry name" value="MAP KINASE KINASE KINASE SSK2-RELATED-RELATED"/>
    <property type="match status" value="1"/>
</dbReference>
<dbReference type="GO" id="GO:0005524">
    <property type="term" value="F:ATP binding"/>
    <property type="evidence" value="ECO:0007669"/>
    <property type="project" value="UniProtKB-UniRule"/>
</dbReference>
<dbReference type="Proteomes" id="UP000433883">
    <property type="component" value="Unassembled WGS sequence"/>
</dbReference>
<feature type="compositionally biased region" description="Basic and acidic residues" evidence="10">
    <location>
        <begin position="711"/>
        <end position="726"/>
    </location>
</feature>
<feature type="region of interest" description="Disordered" evidence="10">
    <location>
        <begin position="1001"/>
        <end position="1099"/>
    </location>
</feature>
<comment type="catalytic activity">
    <reaction evidence="7">
        <text>L-threonyl-[protein] + ATP = O-phospho-L-threonyl-[protein] + ADP + H(+)</text>
        <dbReference type="Rhea" id="RHEA:46608"/>
        <dbReference type="Rhea" id="RHEA-COMP:11060"/>
        <dbReference type="Rhea" id="RHEA-COMP:11605"/>
        <dbReference type="ChEBI" id="CHEBI:15378"/>
        <dbReference type="ChEBI" id="CHEBI:30013"/>
        <dbReference type="ChEBI" id="CHEBI:30616"/>
        <dbReference type="ChEBI" id="CHEBI:61977"/>
        <dbReference type="ChEBI" id="CHEBI:456216"/>
        <dbReference type="EC" id="2.7.11.24"/>
    </reaction>
    <physiologicalReaction direction="left-to-right" evidence="7">
        <dbReference type="Rhea" id="RHEA:46609"/>
    </physiologicalReaction>
</comment>
<feature type="binding site" evidence="9">
    <location>
        <position position="1329"/>
    </location>
    <ligand>
        <name>ATP</name>
        <dbReference type="ChEBI" id="CHEBI:30616"/>
    </ligand>
</feature>
<feature type="compositionally biased region" description="Polar residues" evidence="10">
    <location>
        <begin position="1082"/>
        <end position="1091"/>
    </location>
</feature>
<feature type="compositionally biased region" description="Low complexity" evidence="10">
    <location>
        <begin position="19"/>
        <end position="30"/>
    </location>
</feature>